<dbReference type="Proteomes" id="UP000006900">
    <property type="component" value="Chromosome"/>
</dbReference>
<organism evidence="1 2">
    <name type="scientific">Mycobacterium leprae (strain Br4923)</name>
    <dbReference type="NCBI Taxonomy" id="561304"/>
    <lineage>
        <taxon>Bacteria</taxon>
        <taxon>Bacillati</taxon>
        <taxon>Actinomycetota</taxon>
        <taxon>Actinomycetes</taxon>
        <taxon>Mycobacteriales</taxon>
        <taxon>Mycobacteriaceae</taxon>
        <taxon>Mycobacterium</taxon>
    </lineage>
</organism>
<dbReference type="EMBL" id="FM211192">
    <property type="protein sequence ID" value="CAR70563.1"/>
    <property type="molecule type" value="Genomic_DNA"/>
</dbReference>
<proteinExistence type="predicted"/>
<reference evidence="1 2" key="1">
    <citation type="journal article" date="2009" name="Nat. Genet.">
        <title>Comparative genomic and phylogeographic analysis of Mycobacterium leprae.</title>
        <authorList>
            <person name="Monot M."/>
            <person name="Honore N."/>
            <person name="Garnier T."/>
            <person name="Zidane N."/>
            <person name="Sherafi D."/>
            <person name="Paniz-Mondolfi A."/>
            <person name="Matsuoka M."/>
            <person name="Taylor G.M."/>
            <person name="Donoghue H.D."/>
            <person name="Bouwman A."/>
            <person name="Mays S."/>
            <person name="Watson C."/>
            <person name="Lockwood D."/>
            <person name="Khamispour A."/>
            <person name="Dowlati Y."/>
            <person name="Jianping S."/>
            <person name="Rea T.H."/>
            <person name="Vera-Cabrera L."/>
            <person name="Stefani M.M."/>
            <person name="Banu S."/>
            <person name="Macdonald M."/>
            <person name="Sapkota B.R."/>
            <person name="Spencer J.S."/>
            <person name="Thomas J."/>
            <person name="Harshman K."/>
            <person name="Singh P."/>
            <person name="Busso P."/>
            <person name="Gattiker A."/>
            <person name="Rougemont J."/>
            <person name="Brennan P.J."/>
            <person name="Cole S.T."/>
        </authorList>
    </citation>
    <scope>NUCLEOTIDE SEQUENCE [LARGE SCALE GENOMIC DNA]</scope>
    <source>
        <strain evidence="2">Br4923</strain>
    </source>
</reference>
<gene>
    <name evidence="1" type="ordered locus">MLBr00470</name>
</gene>
<protein>
    <submittedName>
        <fullName evidence="1">Uncharacterized protein</fullName>
    </submittedName>
</protein>
<accession>A0A0H3MU51</accession>
<dbReference type="KEGG" id="mlb:MLBr00470"/>
<evidence type="ECO:0000313" key="2">
    <source>
        <dbReference type="Proteomes" id="UP000006900"/>
    </source>
</evidence>
<name>A0A0H3MU51_MYCLB</name>
<evidence type="ECO:0000313" key="1">
    <source>
        <dbReference type="EMBL" id="CAR70563.1"/>
    </source>
</evidence>
<dbReference type="AlphaFoldDB" id="A0A0H3MU51"/>
<sequence length="96" mass="11047">MVQFVARFVVSSCVEIYRQPDILVKCKSVKQGLNNGSFSRWLINEQGELQWRASLEISKDKVSKFWFHLTVPNDAITSANQFYGINSNVEKIYRSG</sequence>
<dbReference type="HOGENOM" id="CLU_2356703_0_0_11"/>